<evidence type="ECO:0000313" key="2">
    <source>
        <dbReference type="EMBL" id="MBF5059667.1"/>
    </source>
</evidence>
<accession>A0ABS0AZE1</accession>
<evidence type="ECO:0000313" key="1">
    <source>
        <dbReference type="EMBL" id="MBF5059491.1"/>
    </source>
</evidence>
<protein>
    <submittedName>
        <fullName evidence="1">Uncharacterized protein</fullName>
    </submittedName>
</protein>
<dbReference type="Proteomes" id="UP001194714">
    <property type="component" value="Unassembled WGS sequence"/>
</dbReference>
<reference evidence="1 3" key="1">
    <citation type="submission" date="2020-01" db="EMBL/GenBank/DDBJ databases">
        <title>Draft genome sequence of Cand. Neptunochlamydia vexilliferae K9.</title>
        <authorList>
            <person name="Schulz F."/>
            <person name="Koestlbacher S."/>
            <person name="Wascher F."/>
            <person name="Pizzetti I."/>
            <person name="Horn M."/>
        </authorList>
    </citation>
    <scope>NUCLEOTIDE SEQUENCE [LARGE SCALE GENOMIC DNA]</scope>
    <source>
        <strain evidence="1 3">K9</strain>
    </source>
</reference>
<name>A0ABS0AZE1_9BACT</name>
<organism evidence="1 3">
    <name type="scientific">Candidatus Neptunichlamydia vexilliferae</name>
    <dbReference type="NCBI Taxonomy" id="1651774"/>
    <lineage>
        <taxon>Bacteria</taxon>
        <taxon>Pseudomonadati</taxon>
        <taxon>Chlamydiota</taxon>
        <taxon>Chlamydiia</taxon>
        <taxon>Parachlamydiales</taxon>
        <taxon>Simkaniaceae</taxon>
        <taxon>Candidatus Neptunichlamydia</taxon>
    </lineage>
</organism>
<dbReference type="EMBL" id="JAAEJV010000034">
    <property type="protein sequence ID" value="MBF5059667.1"/>
    <property type="molecule type" value="Genomic_DNA"/>
</dbReference>
<gene>
    <name evidence="1" type="ORF">NEPTK9_001005</name>
    <name evidence="2" type="ORF">NEPTK9_001183</name>
</gene>
<evidence type="ECO:0000313" key="3">
    <source>
        <dbReference type="Proteomes" id="UP001194714"/>
    </source>
</evidence>
<dbReference type="EMBL" id="JAAEJV010000025">
    <property type="protein sequence ID" value="MBF5059491.1"/>
    <property type="molecule type" value="Genomic_DNA"/>
</dbReference>
<proteinExistence type="predicted"/>
<feature type="non-terminal residue" evidence="1">
    <location>
        <position position="1"/>
    </location>
</feature>
<sequence>NSRAAKKKVAFEMLELCDGKLSRTVLRGGNQGNLVSLLFHFFLNNKPLIFLSLHT</sequence>
<comment type="caution">
    <text evidence="1">The sequence shown here is derived from an EMBL/GenBank/DDBJ whole genome shotgun (WGS) entry which is preliminary data.</text>
</comment>
<keyword evidence="3" id="KW-1185">Reference proteome</keyword>